<dbReference type="KEGG" id="asip:AQUSIP_23840"/>
<dbReference type="Proteomes" id="UP000324194">
    <property type="component" value="Chromosome 2"/>
</dbReference>
<dbReference type="Gene3D" id="3.90.245.10">
    <property type="entry name" value="Ribonucleoside hydrolase-like"/>
    <property type="match status" value="1"/>
</dbReference>
<keyword evidence="1 5" id="KW-0378">Hydrolase</keyword>
<evidence type="ECO:0000256" key="3">
    <source>
        <dbReference type="SAM" id="SignalP"/>
    </source>
</evidence>
<dbReference type="InterPro" id="IPR001910">
    <property type="entry name" value="Inosine/uridine_hydrolase_dom"/>
</dbReference>
<evidence type="ECO:0000256" key="1">
    <source>
        <dbReference type="ARBA" id="ARBA00022801"/>
    </source>
</evidence>
<dbReference type="InterPro" id="IPR023186">
    <property type="entry name" value="IUNH"/>
</dbReference>
<feature type="signal peptide" evidence="3">
    <location>
        <begin position="1"/>
        <end position="28"/>
    </location>
</feature>
<sequence length="353" mass="38644">MLNRMVSWIKGVFTGFLLLTCMNATAHAARPFIIDTDAGVDDVIAIMYLLQRPDIHIKAITIASTGNAHCLPALRNMMGLLKLMNRTRIPVDCGRLSPLGGKHHFPQSVLDESDTLAGAASLLPKVDAISDLKAVDLMISTIKASRQPVTILAIGPLTNIAEALQKAPEIKNRIQAIYIMGGAVRVPGNLSDSGSVNQNVTAEWNIYLDPQAASMVFNQNIPIILVPLDASNKLPIAMDFYNMLKKRHHSEAAKFVYALLKRNMKFLQSNQWYFWDPLAAVIAADESIASFDMLPLKVALAPEIRSGTTMVDKSTGQNIRVAGEVDSARFKYLLVSTLNKMPSTLLYSENRGG</sequence>
<evidence type="ECO:0000256" key="2">
    <source>
        <dbReference type="ARBA" id="ARBA00023295"/>
    </source>
</evidence>
<evidence type="ECO:0000313" key="6">
    <source>
        <dbReference type="Proteomes" id="UP000324194"/>
    </source>
</evidence>
<proteinExistence type="predicted"/>
<dbReference type="EMBL" id="LR699120">
    <property type="protein sequence ID" value="VVC77057.1"/>
    <property type="molecule type" value="Genomic_DNA"/>
</dbReference>
<dbReference type="GO" id="GO:0008477">
    <property type="term" value="F:purine nucleosidase activity"/>
    <property type="evidence" value="ECO:0007669"/>
    <property type="project" value="TreeGrafter"/>
</dbReference>
<gene>
    <name evidence="5" type="primary">rihA</name>
    <name evidence="5" type="ORF">AQUSIP_23840</name>
</gene>
<protein>
    <submittedName>
        <fullName evidence="5">Pyrimidine-specific ribonucleoside hydrolase RihA</fullName>
    </submittedName>
</protein>
<keyword evidence="3" id="KW-0732">Signal</keyword>
<dbReference type="PANTHER" id="PTHR12304:SF46">
    <property type="entry name" value="INOSINE-ADENOSINE-GUANOSINE-NUCLEOSIDE HYDROLASE"/>
    <property type="match status" value="1"/>
</dbReference>
<feature type="chain" id="PRO_5022811722" evidence="3">
    <location>
        <begin position="29"/>
        <end position="353"/>
    </location>
</feature>
<evidence type="ECO:0000313" key="5">
    <source>
        <dbReference type="EMBL" id="VVC77057.1"/>
    </source>
</evidence>
<keyword evidence="6" id="KW-1185">Reference proteome</keyword>
<dbReference type="SUPFAM" id="SSF53590">
    <property type="entry name" value="Nucleoside hydrolase"/>
    <property type="match status" value="1"/>
</dbReference>
<evidence type="ECO:0000259" key="4">
    <source>
        <dbReference type="Pfam" id="PF01156"/>
    </source>
</evidence>
<name>A0A5E4PKX1_9COXI</name>
<dbReference type="GO" id="GO:0005829">
    <property type="term" value="C:cytosol"/>
    <property type="evidence" value="ECO:0007669"/>
    <property type="project" value="TreeGrafter"/>
</dbReference>
<dbReference type="RefSeq" id="WP_148340459.1">
    <property type="nucleotide sequence ID" value="NZ_LR699120.1"/>
</dbReference>
<feature type="domain" description="Inosine/uridine-preferring nucleoside hydrolase" evidence="4">
    <location>
        <begin position="33"/>
        <end position="331"/>
    </location>
</feature>
<organism evidence="5 6">
    <name type="scientific">Aquicella siphonis</name>
    <dbReference type="NCBI Taxonomy" id="254247"/>
    <lineage>
        <taxon>Bacteria</taxon>
        <taxon>Pseudomonadati</taxon>
        <taxon>Pseudomonadota</taxon>
        <taxon>Gammaproteobacteria</taxon>
        <taxon>Legionellales</taxon>
        <taxon>Coxiellaceae</taxon>
        <taxon>Aquicella</taxon>
    </lineage>
</organism>
<dbReference type="Pfam" id="PF01156">
    <property type="entry name" value="IU_nuc_hydro"/>
    <property type="match status" value="1"/>
</dbReference>
<dbReference type="PANTHER" id="PTHR12304">
    <property type="entry name" value="INOSINE-URIDINE PREFERRING NUCLEOSIDE HYDROLASE"/>
    <property type="match status" value="1"/>
</dbReference>
<accession>A0A5E4PKX1</accession>
<dbReference type="InterPro" id="IPR036452">
    <property type="entry name" value="Ribo_hydro-like"/>
</dbReference>
<dbReference type="GO" id="GO:0006152">
    <property type="term" value="P:purine nucleoside catabolic process"/>
    <property type="evidence" value="ECO:0007669"/>
    <property type="project" value="TreeGrafter"/>
</dbReference>
<reference evidence="5 6" key="1">
    <citation type="submission" date="2019-08" db="EMBL/GenBank/DDBJ databases">
        <authorList>
            <person name="Guy L."/>
        </authorList>
    </citation>
    <scope>NUCLEOTIDE SEQUENCE [LARGE SCALE GENOMIC DNA]</scope>
    <source>
        <strain evidence="5 6">SGT-108</strain>
    </source>
</reference>
<dbReference type="OrthoDB" id="9797882at2"/>
<keyword evidence="2" id="KW-0326">Glycosidase</keyword>
<dbReference type="AlphaFoldDB" id="A0A5E4PKX1"/>